<reference evidence="3" key="1">
    <citation type="submission" date="2020-10" db="EMBL/GenBank/DDBJ databases">
        <title>Unveiling of a novel bifunctional photoreceptor, Dualchrome1, isolated from a cosmopolitan green alga.</title>
        <authorList>
            <person name="Suzuki S."/>
            <person name="Kawachi M."/>
        </authorList>
    </citation>
    <scope>NUCLEOTIDE SEQUENCE</scope>
    <source>
        <strain evidence="3">NIES 2893</strain>
    </source>
</reference>
<evidence type="ECO:0000313" key="3">
    <source>
        <dbReference type="EMBL" id="GHP01947.1"/>
    </source>
</evidence>
<keyword evidence="2" id="KW-1133">Transmembrane helix</keyword>
<evidence type="ECO:0000313" key="4">
    <source>
        <dbReference type="Proteomes" id="UP000660262"/>
    </source>
</evidence>
<organism evidence="3 4">
    <name type="scientific">Pycnococcus provasolii</name>
    <dbReference type="NCBI Taxonomy" id="41880"/>
    <lineage>
        <taxon>Eukaryota</taxon>
        <taxon>Viridiplantae</taxon>
        <taxon>Chlorophyta</taxon>
        <taxon>Pseudoscourfieldiophyceae</taxon>
        <taxon>Pseudoscourfieldiales</taxon>
        <taxon>Pycnococcaceae</taxon>
        <taxon>Pycnococcus</taxon>
    </lineage>
</organism>
<evidence type="ECO:0000256" key="2">
    <source>
        <dbReference type="SAM" id="Phobius"/>
    </source>
</evidence>
<protein>
    <submittedName>
        <fullName evidence="3">Uncharacterized protein</fullName>
    </submittedName>
</protein>
<proteinExistence type="predicted"/>
<sequence length="563" mass="57030">MQDNGTVSISAVAPSKELMVNAGAATADTLTVMGDVHATGGVFVNGEQAATNKNSMLITDMPVCHEPGTDSIGPLWTAGMPAALILTFVIVGTVAIYLLVSAKLSQVAVRTYREWRERTGEAAVFDQLTAKSDVENQAAKKNRNLRRIRDEQSHMPPPPSLPYHISATEENATGEAGQAGVVAAGAAALASAAGARPPTGQSRARRDLDSALSATPAQDADSTSAGKPPLPVVSALLPPTPPRTAPNAATTTADAATSPAKSAPQSPAKPAPQSPSTSRPGSSTLPPRPGTGLAQSRAATPSEVVTTSRPGSSASRPVTRQGIASLLPAPSQEEFKRALSQARTSLSASADRLELADDYASAAQGDDVNPEQRSMAWSDLGDGNDVDVDGILAGSPVGQDGAPPAPPPPEARLEPARRALVLEAEPPAPMLVAPDALPPPLALTPAPQAALDGVGDAAGVGIGALEALGATAWSAGGTGGHSTFQTNAEVLFVPRLSTGIVDDDVLQMDLGEDADEVAAPVGVRDSFSAPSTSREVLAPVGGASPGFKLMPIAGASPVRHAEV</sequence>
<name>A0A830HA25_9CHLO</name>
<dbReference type="AlphaFoldDB" id="A0A830HA25"/>
<feature type="compositionally biased region" description="Polar residues" evidence="1">
    <location>
        <begin position="212"/>
        <end position="225"/>
    </location>
</feature>
<dbReference type="EMBL" id="BNJQ01000002">
    <property type="protein sequence ID" value="GHP01947.1"/>
    <property type="molecule type" value="Genomic_DNA"/>
</dbReference>
<feature type="region of interest" description="Disordered" evidence="1">
    <location>
        <begin position="135"/>
        <end position="165"/>
    </location>
</feature>
<dbReference type="Proteomes" id="UP000660262">
    <property type="component" value="Unassembled WGS sequence"/>
</dbReference>
<keyword evidence="2" id="KW-0472">Membrane</keyword>
<evidence type="ECO:0000256" key="1">
    <source>
        <dbReference type="SAM" id="MobiDB-lite"/>
    </source>
</evidence>
<feature type="compositionally biased region" description="Low complexity" evidence="1">
    <location>
        <begin position="245"/>
        <end position="266"/>
    </location>
</feature>
<feature type="region of interest" description="Disordered" evidence="1">
    <location>
        <begin position="361"/>
        <end position="412"/>
    </location>
</feature>
<feature type="compositionally biased region" description="Polar residues" evidence="1">
    <location>
        <begin position="293"/>
        <end position="318"/>
    </location>
</feature>
<comment type="caution">
    <text evidence="3">The sequence shown here is derived from an EMBL/GenBank/DDBJ whole genome shotgun (WGS) entry which is preliminary data.</text>
</comment>
<gene>
    <name evidence="3" type="ORF">PPROV_000070300</name>
</gene>
<feature type="transmembrane region" description="Helical" evidence="2">
    <location>
        <begin position="75"/>
        <end position="100"/>
    </location>
</feature>
<keyword evidence="4" id="KW-1185">Reference proteome</keyword>
<accession>A0A830HA25</accession>
<keyword evidence="2" id="KW-0812">Transmembrane</keyword>
<feature type="region of interest" description="Disordered" evidence="1">
    <location>
        <begin position="192"/>
        <end position="319"/>
    </location>
</feature>